<dbReference type="GO" id="GO:0016020">
    <property type="term" value="C:membrane"/>
    <property type="evidence" value="ECO:0007669"/>
    <property type="project" value="InterPro"/>
</dbReference>
<accession>A0A0R1ZRU9</accession>
<dbReference type="OrthoDB" id="2295956at2"/>
<protein>
    <recommendedName>
        <fullName evidence="4">DUF805 domain-containing protein</fullName>
    </recommendedName>
</protein>
<dbReference type="InterPro" id="IPR008523">
    <property type="entry name" value="DUF805"/>
</dbReference>
<comment type="caution">
    <text evidence="2">The sequence shown here is derived from an EMBL/GenBank/DDBJ whole genome shotgun (WGS) entry which is preliminary data.</text>
</comment>
<proteinExistence type="predicted"/>
<dbReference type="Pfam" id="PF05656">
    <property type="entry name" value="DUF805"/>
    <property type="match status" value="1"/>
</dbReference>
<evidence type="ECO:0000313" key="3">
    <source>
        <dbReference type="Proteomes" id="UP000051679"/>
    </source>
</evidence>
<feature type="transmembrane region" description="Helical" evidence="1">
    <location>
        <begin position="94"/>
        <end position="112"/>
    </location>
</feature>
<name>A0A0R1ZRU9_9LACO</name>
<keyword evidence="1" id="KW-1133">Transmembrane helix</keyword>
<dbReference type="PATRIC" id="fig|1291052.5.peg.2192"/>
<organism evidence="2 3">
    <name type="scientific">Lacticaseibacillus sharpeae JCM 1186 = DSM 20505</name>
    <dbReference type="NCBI Taxonomy" id="1291052"/>
    <lineage>
        <taxon>Bacteria</taxon>
        <taxon>Bacillati</taxon>
        <taxon>Bacillota</taxon>
        <taxon>Bacilli</taxon>
        <taxon>Lactobacillales</taxon>
        <taxon>Lactobacillaceae</taxon>
        <taxon>Lacticaseibacillus</taxon>
    </lineage>
</organism>
<dbReference type="Proteomes" id="UP000051679">
    <property type="component" value="Unassembled WGS sequence"/>
</dbReference>
<gene>
    <name evidence="2" type="ORF">FC18_GL002129</name>
</gene>
<reference evidence="2 3" key="1">
    <citation type="journal article" date="2015" name="Genome Announc.">
        <title>Expanding the biotechnology potential of lactobacilli through comparative genomics of 213 strains and associated genera.</title>
        <authorList>
            <person name="Sun Z."/>
            <person name="Harris H.M."/>
            <person name="McCann A."/>
            <person name="Guo C."/>
            <person name="Argimon S."/>
            <person name="Zhang W."/>
            <person name="Yang X."/>
            <person name="Jeffery I.B."/>
            <person name="Cooney J.C."/>
            <person name="Kagawa T.F."/>
            <person name="Liu W."/>
            <person name="Song Y."/>
            <person name="Salvetti E."/>
            <person name="Wrobel A."/>
            <person name="Rasinkangas P."/>
            <person name="Parkhill J."/>
            <person name="Rea M.C."/>
            <person name="O'Sullivan O."/>
            <person name="Ritari J."/>
            <person name="Douillard F.P."/>
            <person name="Paul Ross R."/>
            <person name="Yang R."/>
            <person name="Briner A.E."/>
            <person name="Felis G.E."/>
            <person name="de Vos W.M."/>
            <person name="Barrangou R."/>
            <person name="Klaenhammer T.R."/>
            <person name="Caufield P.W."/>
            <person name="Cui Y."/>
            <person name="Zhang H."/>
            <person name="O'Toole P.W."/>
        </authorList>
    </citation>
    <scope>NUCLEOTIDE SEQUENCE [LARGE SCALE GENOMIC DNA]</scope>
    <source>
        <strain evidence="2 3">DSM 20505</strain>
    </source>
</reference>
<evidence type="ECO:0000256" key="1">
    <source>
        <dbReference type="SAM" id="Phobius"/>
    </source>
</evidence>
<feature type="transmembrane region" description="Helical" evidence="1">
    <location>
        <begin position="60"/>
        <end position="82"/>
    </location>
</feature>
<sequence length="144" mass="15932">MAELMGPIKALRRLFGRYVDFDGRSGRAAYAWAMLGLIGITTGFAFWLRTRTPAISVTSIFASDIIFVVMFLTYAVLAVPYASLHVRRYRDAGLTPWLLVVTVVAPLIALALESGVAYVDFTAYTLLLVNLFLGSLPSKRIYAF</sequence>
<dbReference type="RefSeq" id="WP_054677189.1">
    <property type="nucleotide sequence ID" value="NZ_AYYO01000044.1"/>
</dbReference>
<keyword evidence="1" id="KW-0472">Membrane</keyword>
<dbReference type="EMBL" id="AYYO01000044">
    <property type="protein sequence ID" value="KRM54715.1"/>
    <property type="molecule type" value="Genomic_DNA"/>
</dbReference>
<evidence type="ECO:0000313" key="2">
    <source>
        <dbReference type="EMBL" id="KRM54715.1"/>
    </source>
</evidence>
<evidence type="ECO:0008006" key="4">
    <source>
        <dbReference type="Google" id="ProtNLM"/>
    </source>
</evidence>
<keyword evidence="1" id="KW-0812">Transmembrane</keyword>
<dbReference type="STRING" id="1291052.FC18_GL002129"/>
<feature type="transmembrane region" description="Helical" evidence="1">
    <location>
        <begin position="29"/>
        <end position="48"/>
    </location>
</feature>
<dbReference type="AlphaFoldDB" id="A0A0R1ZRU9"/>
<keyword evidence="3" id="KW-1185">Reference proteome</keyword>